<dbReference type="PANTHER" id="PTHR22916">
    <property type="entry name" value="GLYCOSYLTRANSFERASE"/>
    <property type="match status" value="1"/>
</dbReference>
<comment type="caution">
    <text evidence="3">The sequence shown here is derived from an EMBL/GenBank/DDBJ whole genome shotgun (WGS) entry which is preliminary data.</text>
</comment>
<dbReference type="Gene3D" id="3.90.550.10">
    <property type="entry name" value="Spore Coat Polysaccharide Biosynthesis Protein SpsA, Chain A"/>
    <property type="match status" value="1"/>
</dbReference>
<dbReference type="CDD" id="cd00761">
    <property type="entry name" value="Glyco_tranf_GTA_type"/>
    <property type="match status" value="1"/>
</dbReference>
<dbReference type="InterPro" id="IPR029044">
    <property type="entry name" value="Nucleotide-diphossugar_trans"/>
</dbReference>
<dbReference type="EMBL" id="VZBQ01000059">
    <property type="protein sequence ID" value="MQN89352.1"/>
    <property type="molecule type" value="Genomic_DNA"/>
</dbReference>
<proteinExistence type="predicted"/>
<dbReference type="RefSeq" id="WP_153113121.1">
    <property type="nucleotide sequence ID" value="NZ_VZAS01000071.1"/>
</dbReference>
<dbReference type="Proteomes" id="UP000420635">
    <property type="component" value="Unassembled WGS sequence"/>
</dbReference>
<keyword evidence="1" id="KW-0328">Glycosyltransferase</keyword>
<name>A0A646HK81_9BACT</name>
<evidence type="ECO:0000313" key="3">
    <source>
        <dbReference type="EMBL" id="MQN89352.1"/>
    </source>
</evidence>
<dbReference type="InterPro" id="IPR001173">
    <property type="entry name" value="Glyco_trans_2-like"/>
</dbReference>
<protein>
    <submittedName>
        <fullName evidence="3">Glycosyltransferase</fullName>
    </submittedName>
</protein>
<organism evidence="3 4">
    <name type="scientific">Segatella copri</name>
    <dbReference type="NCBI Taxonomy" id="165179"/>
    <lineage>
        <taxon>Bacteria</taxon>
        <taxon>Pseudomonadati</taxon>
        <taxon>Bacteroidota</taxon>
        <taxon>Bacteroidia</taxon>
        <taxon>Bacteroidales</taxon>
        <taxon>Prevotellaceae</taxon>
        <taxon>Segatella</taxon>
    </lineage>
</organism>
<dbReference type="SUPFAM" id="SSF53448">
    <property type="entry name" value="Nucleotide-diphospho-sugar transferases"/>
    <property type="match status" value="1"/>
</dbReference>
<accession>A0A646HK81</accession>
<sequence length="319" mass="37612">MQEKKIVSIIVPIYKVEQYMDECITSIVNQTYSNIEIILVDDGSPDNCPRKCDDWGKADERVVVYHKKNGGLSDARNYGIEVAKGDFIMFVDSDDYIAREMVEKLYSSIIDSDADIVGCKINTVTNGVVSEYDKIGNKNKKLTPIMTGLDYLKLFVAGEIENASWNKIYKKSCFDTIRFRKGRNNEDFLMFYELCPEIKKIAFIDYYGYFYRQREGSIVHDVNNFLYFDIIKNIEEIKADIIKNRPYLLKSIKIKELEERIVFMKLVLKRRKLCLYFSEFLQNYVKLWKSINIAKELPPIYKRPFYLLRYFPIFYSLKS</sequence>
<gene>
    <name evidence="3" type="ORF">F7D59_05655</name>
</gene>
<dbReference type="PANTHER" id="PTHR22916:SF51">
    <property type="entry name" value="GLYCOSYLTRANSFERASE EPSH-RELATED"/>
    <property type="match status" value="1"/>
</dbReference>
<evidence type="ECO:0000256" key="2">
    <source>
        <dbReference type="ARBA" id="ARBA00022679"/>
    </source>
</evidence>
<dbReference type="GO" id="GO:0016758">
    <property type="term" value="F:hexosyltransferase activity"/>
    <property type="evidence" value="ECO:0007669"/>
    <property type="project" value="UniProtKB-ARBA"/>
</dbReference>
<dbReference type="Pfam" id="PF00535">
    <property type="entry name" value="Glycos_transf_2"/>
    <property type="match status" value="1"/>
</dbReference>
<dbReference type="AlphaFoldDB" id="A0A646HK81"/>
<evidence type="ECO:0000313" key="4">
    <source>
        <dbReference type="Proteomes" id="UP000420635"/>
    </source>
</evidence>
<reference evidence="4" key="1">
    <citation type="submission" date="2019-09" db="EMBL/GenBank/DDBJ databases">
        <title>Distinct polysaccharide growth profiles of human intestinal Prevotella copri isolates.</title>
        <authorList>
            <person name="Fehlner-Peach H."/>
            <person name="Magnabosco C."/>
            <person name="Raghavan V."/>
            <person name="Scher J.U."/>
            <person name="Tett A."/>
            <person name="Cox L.M."/>
            <person name="Gottsegen C."/>
            <person name="Watters A."/>
            <person name="Wiltshire- Gordon J.D."/>
            <person name="Segata N."/>
            <person name="Bonneau R."/>
            <person name="Littman D.R."/>
        </authorList>
    </citation>
    <scope>NUCLEOTIDE SEQUENCE [LARGE SCALE GENOMIC DNA]</scope>
    <source>
        <strain evidence="4">iP54</strain>
    </source>
</reference>
<keyword evidence="2" id="KW-0808">Transferase</keyword>
<evidence type="ECO:0000256" key="1">
    <source>
        <dbReference type="ARBA" id="ARBA00022676"/>
    </source>
</evidence>